<gene>
    <name evidence="2" type="ORF">Q9312_03915</name>
</gene>
<dbReference type="InterPro" id="IPR027268">
    <property type="entry name" value="Peptidase_M4/M1_CTD_sf"/>
</dbReference>
<dbReference type="Gene3D" id="1.10.390.10">
    <property type="entry name" value="Neutral Protease Domain 2"/>
    <property type="match status" value="1"/>
</dbReference>
<keyword evidence="3" id="KW-1185">Reference proteome</keyword>
<protein>
    <submittedName>
        <fullName evidence="2">PDZ domain-containing protein</fullName>
    </submittedName>
</protein>
<organism evidence="2 3">
    <name type="scientific">Pleionea litopenaei</name>
    <dbReference type="NCBI Taxonomy" id="3070815"/>
    <lineage>
        <taxon>Bacteria</taxon>
        <taxon>Pseudomonadati</taxon>
        <taxon>Pseudomonadota</taxon>
        <taxon>Gammaproteobacteria</taxon>
        <taxon>Oceanospirillales</taxon>
        <taxon>Pleioneaceae</taxon>
        <taxon>Pleionea</taxon>
    </lineage>
</organism>
<dbReference type="Pfam" id="PF05299">
    <property type="entry name" value="Peptidase_M61"/>
    <property type="match status" value="1"/>
</dbReference>
<sequence>MPNIHYTISIEDPIAHIFKVTLTADFIAKGQIFRLPTWIPGSYMIRDFARNIVSLNVNQKKDKVVKIDSHSWQVKEDLNAPVIEYLVYAWDLSVRGAHLDDQHAFFNGTSLFLEPVGMLVDQFIVEFQKPRENYAKDWQLATSMPRLDEQVNYEFGRFYSRSYDELLDHPFEAGKLDIAEFEVAGVPHALVVVGEHQGDLPRIVQDLERICKHQVEFFSELPSCVERYLFLVNVLPSGYGGLEHRSSTALHCSYSELPKQFHEMSDDYINFLTLCSHEYFHTWNIKQIKPSVFLPYDLTREVHTDQLWIFEGFTSYYEDRLVYEAGVIDQKQYLKLLAQAITRVHRGRGRHLQSVAESSFDAWTRFYKQDESAPNVIVSYYTKGKLIALCLDLLIRQTSQDKLSLNDIMIELWRNYGIISKGLASGELEAIFKQRFGSKFLDFFNRFVYSTDELPLQELLALVGVKVQWNNSSSLKTLSGDDDVQVSLGATLKQTSDGVEVVTVLYGSNAYELGLCSGDKVVALNEYSVDIASLEKRFAWLSPGEQVSMHIFRRGKLLHYCSTVKASEKLTCDLRVDESLEIEVQWW</sequence>
<dbReference type="PIRSF" id="PIRSF016493">
    <property type="entry name" value="Glycyl_aminpptds"/>
    <property type="match status" value="1"/>
</dbReference>
<accession>A0AA51RUU1</accession>
<dbReference type="SUPFAM" id="SSF50156">
    <property type="entry name" value="PDZ domain-like"/>
    <property type="match status" value="1"/>
</dbReference>
<dbReference type="Gene3D" id="2.60.40.3650">
    <property type="match status" value="1"/>
</dbReference>
<dbReference type="RefSeq" id="WP_309203262.1">
    <property type="nucleotide sequence ID" value="NZ_CP133548.1"/>
</dbReference>
<reference evidence="2 3" key="1">
    <citation type="submission" date="2023-08" db="EMBL/GenBank/DDBJ databases">
        <title>Pleionea litopenaei sp. nov., isolated from stomach of juvenile Litopenaeus vannamei.</title>
        <authorList>
            <person name="Rho A.M."/>
            <person name="Hwang C.Y."/>
        </authorList>
    </citation>
    <scope>NUCLEOTIDE SEQUENCE [LARGE SCALE GENOMIC DNA]</scope>
    <source>
        <strain evidence="2 3">HL-JVS1</strain>
    </source>
</reference>
<dbReference type="SMART" id="SM00228">
    <property type="entry name" value="PDZ"/>
    <property type="match status" value="1"/>
</dbReference>
<dbReference type="Pfam" id="PF17899">
    <property type="entry name" value="Peptidase_M61_N"/>
    <property type="match status" value="1"/>
</dbReference>
<dbReference type="EMBL" id="CP133548">
    <property type="protein sequence ID" value="WMS88068.1"/>
    <property type="molecule type" value="Genomic_DNA"/>
</dbReference>
<dbReference type="InterPro" id="IPR040756">
    <property type="entry name" value="Peptidase_M61_N"/>
</dbReference>
<dbReference type="SUPFAM" id="SSF55486">
    <property type="entry name" value="Metalloproteases ('zincins'), catalytic domain"/>
    <property type="match status" value="1"/>
</dbReference>
<evidence type="ECO:0000259" key="1">
    <source>
        <dbReference type="SMART" id="SM00228"/>
    </source>
</evidence>
<evidence type="ECO:0000313" key="3">
    <source>
        <dbReference type="Proteomes" id="UP001239782"/>
    </source>
</evidence>
<dbReference type="InterPro" id="IPR001478">
    <property type="entry name" value="PDZ"/>
</dbReference>
<dbReference type="InterPro" id="IPR036034">
    <property type="entry name" value="PDZ_sf"/>
</dbReference>
<dbReference type="AlphaFoldDB" id="A0AA51RUU1"/>
<dbReference type="KEGG" id="plei:Q9312_03915"/>
<dbReference type="Gene3D" id="2.30.42.10">
    <property type="match status" value="1"/>
</dbReference>
<dbReference type="InterPro" id="IPR024191">
    <property type="entry name" value="Peptidase_M61"/>
</dbReference>
<feature type="domain" description="PDZ" evidence="1">
    <location>
        <begin position="486"/>
        <end position="555"/>
    </location>
</feature>
<evidence type="ECO:0000313" key="2">
    <source>
        <dbReference type="EMBL" id="WMS88068.1"/>
    </source>
</evidence>
<dbReference type="InterPro" id="IPR007963">
    <property type="entry name" value="Peptidase_M61_catalytic"/>
</dbReference>
<dbReference type="Proteomes" id="UP001239782">
    <property type="component" value="Chromosome"/>
</dbReference>
<proteinExistence type="predicted"/>
<name>A0AA51RUU1_9GAMM</name>